<sequence>MLNLSILSTVPKEALNWRFFLAIIAIGILGAARGLDEGIISSQTSQKAFINSYGVRPGSDMQSNITSMVQIASVAGSILAWWTSDKLGRIRSAQIHCLLWIIGTTVWITSKGNVGQLLAGRFIVGLGVGGTVVCAPTYLAEVAPKSLRGAVVGVFSGTVYVGILLGYCANLGVTRNIDPESYARVQIPTSLNLIFAAIPLFMSPLIRESPRWLLKSGQEEQAIKNMCWLRQLREEHPYVRQELDGMREALRVEKEAKGPTWRWYHAWKDMFTSRENLYILMLVCGAQVFGQFSGGGSITIYAPTLFQIVSGSSTNSSIFTTAIFGVIKLVASLLAGLFILDMFGRKRAALFGITLQIIAGMYIAVYLHIYPPPATGTKIIASAGEKRASEAAIAMIFVSGIGWACGFNSIQYLLASELYPTTVRSLGTMLAMATHFLMQYGSSRSVNPMLETFKPSGTFFFWAAEAALCLFLVWFFLPESAGRSLEDMQELFNKPWYRIGWTSNAPHCGRALDEFEPSEFEYNSTPQARIQRENAAEKDEKDLNVV</sequence>
<keyword evidence="5 10" id="KW-1133">Transmembrane helix</keyword>
<keyword evidence="3 8" id="KW-0813">Transport</keyword>
<keyword evidence="13" id="KW-1185">Reference proteome</keyword>
<dbReference type="STRING" id="1037660.A0A066WKG7"/>
<evidence type="ECO:0000256" key="6">
    <source>
        <dbReference type="ARBA" id="ARBA00023136"/>
    </source>
</evidence>
<accession>A0A066WKG7</accession>
<feature type="transmembrane region" description="Helical" evidence="10">
    <location>
        <begin position="421"/>
        <end position="439"/>
    </location>
</feature>
<dbReference type="PROSITE" id="PS50850">
    <property type="entry name" value="MFS"/>
    <property type="match status" value="1"/>
</dbReference>
<name>A0A066WKG7_TILAU</name>
<reference evidence="12 13" key="1">
    <citation type="submission" date="2014-05" db="EMBL/GenBank/DDBJ databases">
        <title>Draft genome sequence of a rare smut relative, Tilletiaria anomala UBC 951.</title>
        <authorList>
            <consortium name="DOE Joint Genome Institute"/>
            <person name="Toome M."/>
            <person name="Kuo A."/>
            <person name="Henrissat B."/>
            <person name="Lipzen A."/>
            <person name="Tritt A."/>
            <person name="Yoshinaga Y."/>
            <person name="Zane M."/>
            <person name="Barry K."/>
            <person name="Grigoriev I.V."/>
            <person name="Spatafora J.W."/>
            <person name="Aimea M.C."/>
        </authorList>
    </citation>
    <scope>NUCLEOTIDE SEQUENCE [LARGE SCALE GENOMIC DNA]</scope>
    <source>
        <strain evidence="12 13">UBC 951</strain>
    </source>
</reference>
<evidence type="ECO:0000256" key="2">
    <source>
        <dbReference type="ARBA" id="ARBA00010992"/>
    </source>
</evidence>
<dbReference type="Proteomes" id="UP000027361">
    <property type="component" value="Unassembled WGS sequence"/>
</dbReference>
<evidence type="ECO:0000256" key="8">
    <source>
        <dbReference type="RuleBase" id="RU003346"/>
    </source>
</evidence>
<dbReference type="NCBIfam" id="TIGR00879">
    <property type="entry name" value="SP"/>
    <property type="match status" value="1"/>
</dbReference>
<keyword evidence="6 10" id="KW-0472">Membrane</keyword>
<comment type="subcellular location">
    <subcellularLocation>
        <location evidence="1">Membrane</location>
        <topology evidence="1">Multi-pass membrane protein</topology>
    </subcellularLocation>
</comment>
<dbReference type="PANTHER" id="PTHR48022">
    <property type="entry name" value="PLASTIDIC GLUCOSE TRANSPORTER 4"/>
    <property type="match status" value="1"/>
</dbReference>
<dbReference type="SUPFAM" id="SSF103473">
    <property type="entry name" value="MFS general substrate transporter"/>
    <property type="match status" value="1"/>
</dbReference>
<dbReference type="InterPro" id="IPR003663">
    <property type="entry name" value="Sugar/inositol_transpt"/>
</dbReference>
<comment type="similarity">
    <text evidence="2 8">Belongs to the major facilitator superfamily. Sugar transporter (TC 2.A.1.1) family.</text>
</comment>
<evidence type="ECO:0000256" key="1">
    <source>
        <dbReference type="ARBA" id="ARBA00004141"/>
    </source>
</evidence>
<feature type="region of interest" description="Disordered" evidence="9">
    <location>
        <begin position="523"/>
        <end position="546"/>
    </location>
</feature>
<dbReference type="GO" id="GO:0016020">
    <property type="term" value="C:membrane"/>
    <property type="evidence" value="ECO:0007669"/>
    <property type="project" value="UniProtKB-SubCell"/>
</dbReference>
<dbReference type="InterPro" id="IPR005828">
    <property type="entry name" value="MFS_sugar_transport-like"/>
</dbReference>
<feature type="transmembrane region" description="Helical" evidence="10">
    <location>
        <begin position="277"/>
        <end position="302"/>
    </location>
</feature>
<dbReference type="GO" id="GO:0005351">
    <property type="term" value="F:carbohydrate:proton symporter activity"/>
    <property type="evidence" value="ECO:0007669"/>
    <property type="project" value="TreeGrafter"/>
</dbReference>
<feature type="transmembrane region" description="Helical" evidence="10">
    <location>
        <begin position="350"/>
        <end position="371"/>
    </location>
</feature>
<feature type="transmembrane region" description="Helical" evidence="10">
    <location>
        <begin position="391"/>
        <end position="414"/>
    </location>
</feature>
<dbReference type="Gene3D" id="1.20.1250.20">
    <property type="entry name" value="MFS general substrate transporter like domains"/>
    <property type="match status" value="1"/>
</dbReference>
<dbReference type="HOGENOM" id="CLU_001265_30_12_1"/>
<evidence type="ECO:0000256" key="9">
    <source>
        <dbReference type="SAM" id="MobiDB-lite"/>
    </source>
</evidence>
<dbReference type="GeneID" id="25263566"/>
<dbReference type="InterPro" id="IPR005829">
    <property type="entry name" value="Sugar_transporter_CS"/>
</dbReference>
<feature type="transmembrane region" description="Helical" evidence="10">
    <location>
        <begin position="118"/>
        <end position="139"/>
    </location>
</feature>
<dbReference type="InParanoid" id="A0A066WKG7"/>
<feature type="transmembrane region" description="Helical" evidence="10">
    <location>
        <begin position="322"/>
        <end position="343"/>
    </location>
</feature>
<dbReference type="OMA" id="FNMMFAA"/>
<dbReference type="RefSeq" id="XP_013245907.1">
    <property type="nucleotide sequence ID" value="XM_013390453.1"/>
</dbReference>
<feature type="compositionally biased region" description="Basic and acidic residues" evidence="9">
    <location>
        <begin position="530"/>
        <end position="546"/>
    </location>
</feature>
<dbReference type="InterPro" id="IPR020846">
    <property type="entry name" value="MFS_dom"/>
</dbReference>
<keyword evidence="4 10" id="KW-0812">Transmembrane</keyword>
<gene>
    <name evidence="12" type="ORF">K437DRAFT_253390</name>
</gene>
<dbReference type="PROSITE" id="PS00216">
    <property type="entry name" value="SUGAR_TRANSPORT_1"/>
    <property type="match status" value="1"/>
</dbReference>
<evidence type="ECO:0000313" key="13">
    <source>
        <dbReference type="Proteomes" id="UP000027361"/>
    </source>
</evidence>
<evidence type="ECO:0000256" key="5">
    <source>
        <dbReference type="ARBA" id="ARBA00022989"/>
    </source>
</evidence>
<dbReference type="PRINTS" id="PR00171">
    <property type="entry name" value="SUGRTRNSPORT"/>
</dbReference>
<dbReference type="OrthoDB" id="508119at2759"/>
<dbReference type="InterPro" id="IPR050360">
    <property type="entry name" value="MFS_Sugar_Transporters"/>
</dbReference>
<dbReference type="PANTHER" id="PTHR48022:SF8">
    <property type="entry name" value="MAJOR FACILITATOR SUPERFAMILY (MFS) PROFILE DOMAIN-CONTAINING PROTEIN-RELATED"/>
    <property type="match status" value="1"/>
</dbReference>
<comment type="catalytic activity">
    <reaction evidence="7">
        <text>myo-inositol(out) + H(+)(out) = myo-inositol(in) + H(+)(in)</text>
        <dbReference type="Rhea" id="RHEA:60364"/>
        <dbReference type="ChEBI" id="CHEBI:15378"/>
        <dbReference type="ChEBI" id="CHEBI:17268"/>
    </reaction>
</comment>
<dbReference type="AlphaFoldDB" id="A0A066WKG7"/>
<evidence type="ECO:0000313" key="12">
    <source>
        <dbReference type="EMBL" id="KDN53068.1"/>
    </source>
</evidence>
<proteinExistence type="inferred from homology"/>
<feature type="transmembrane region" description="Helical" evidence="10">
    <location>
        <begin position="15"/>
        <end position="35"/>
    </location>
</feature>
<comment type="caution">
    <text evidence="12">The sequence shown here is derived from an EMBL/GenBank/DDBJ whole genome shotgun (WGS) entry which is preliminary data.</text>
</comment>
<dbReference type="InterPro" id="IPR036259">
    <property type="entry name" value="MFS_trans_sf"/>
</dbReference>
<evidence type="ECO:0000256" key="4">
    <source>
        <dbReference type="ARBA" id="ARBA00022692"/>
    </source>
</evidence>
<dbReference type="EMBL" id="JMSN01000004">
    <property type="protein sequence ID" value="KDN53068.1"/>
    <property type="molecule type" value="Genomic_DNA"/>
</dbReference>
<evidence type="ECO:0000256" key="10">
    <source>
        <dbReference type="SAM" id="Phobius"/>
    </source>
</evidence>
<feature type="domain" description="Major facilitator superfamily (MFS) profile" evidence="11">
    <location>
        <begin position="22"/>
        <end position="481"/>
    </location>
</feature>
<dbReference type="Pfam" id="PF00083">
    <property type="entry name" value="Sugar_tr"/>
    <property type="match status" value="1"/>
</dbReference>
<organism evidence="12 13">
    <name type="scientific">Tilletiaria anomala (strain ATCC 24038 / CBS 436.72 / UBC 951)</name>
    <dbReference type="NCBI Taxonomy" id="1037660"/>
    <lineage>
        <taxon>Eukaryota</taxon>
        <taxon>Fungi</taxon>
        <taxon>Dikarya</taxon>
        <taxon>Basidiomycota</taxon>
        <taxon>Ustilaginomycotina</taxon>
        <taxon>Exobasidiomycetes</taxon>
        <taxon>Georgefischeriales</taxon>
        <taxon>Tilletiariaceae</taxon>
        <taxon>Tilletiaria</taxon>
    </lineage>
</organism>
<feature type="transmembrane region" description="Helical" evidence="10">
    <location>
        <begin position="459"/>
        <end position="477"/>
    </location>
</feature>
<evidence type="ECO:0000256" key="7">
    <source>
        <dbReference type="ARBA" id="ARBA00049119"/>
    </source>
</evidence>
<evidence type="ECO:0000256" key="3">
    <source>
        <dbReference type="ARBA" id="ARBA00022448"/>
    </source>
</evidence>
<feature type="transmembrane region" description="Helical" evidence="10">
    <location>
        <begin position="151"/>
        <end position="173"/>
    </location>
</feature>
<protein>
    <submittedName>
        <fullName evidence="12">Quinate permease</fullName>
    </submittedName>
</protein>
<dbReference type="PROSITE" id="PS00217">
    <property type="entry name" value="SUGAR_TRANSPORT_2"/>
    <property type="match status" value="1"/>
</dbReference>
<evidence type="ECO:0000259" key="11">
    <source>
        <dbReference type="PROSITE" id="PS50850"/>
    </source>
</evidence>